<dbReference type="Proteomes" id="UP000054485">
    <property type="component" value="Unassembled WGS sequence"/>
</dbReference>
<organism evidence="1 2">
    <name type="scientific">Suillus luteus UH-Slu-Lm8-n1</name>
    <dbReference type="NCBI Taxonomy" id="930992"/>
    <lineage>
        <taxon>Eukaryota</taxon>
        <taxon>Fungi</taxon>
        <taxon>Dikarya</taxon>
        <taxon>Basidiomycota</taxon>
        <taxon>Agaricomycotina</taxon>
        <taxon>Agaricomycetes</taxon>
        <taxon>Agaricomycetidae</taxon>
        <taxon>Boletales</taxon>
        <taxon>Suillineae</taxon>
        <taxon>Suillaceae</taxon>
        <taxon>Suillus</taxon>
    </lineage>
</organism>
<gene>
    <name evidence="1" type="ORF">CY34DRAFT_801550</name>
</gene>
<accession>A0A0D0B6P0</accession>
<dbReference type="AlphaFoldDB" id="A0A0D0B6P0"/>
<dbReference type="EMBL" id="KN835172">
    <property type="protein sequence ID" value="KIK45474.1"/>
    <property type="molecule type" value="Genomic_DNA"/>
</dbReference>
<reference evidence="2" key="2">
    <citation type="submission" date="2015-01" db="EMBL/GenBank/DDBJ databases">
        <title>Evolutionary Origins and Diversification of the Mycorrhizal Mutualists.</title>
        <authorList>
            <consortium name="DOE Joint Genome Institute"/>
            <consortium name="Mycorrhizal Genomics Consortium"/>
            <person name="Kohler A."/>
            <person name="Kuo A."/>
            <person name="Nagy L.G."/>
            <person name="Floudas D."/>
            <person name="Copeland A."/>
            <person name="Barry K.W."/>
            <person name="Cichocki N."/>
            <person name="Veneault-Fourrey C."/>
            <person name="LaButti K."/>
            <person name="Lindquist E.A."/>
            <person name="Lipzen A."/>
            <person name="Lundell T."/>
            <person name="Morin E."/>
            <person name="Murat C."/>
            <person name="Riley R."/>
            <person name="Ohm R."/>
            <person name="Sun H."/>
            <person name="Tunlid A."/>
            <person name="Henrissat B."/>
            <person name="Grigoriev I.V."/>
            <person name="Hibbett D.S."/>
            <person name="Martin F."/>
        </authorList>
    </citation>
    <scope>NUCLEOTIDE SEQUENCE [LARGE SCALE GENOMIC DNA]</scope>
    <source>
        <strain evidence="2">UH-Slu-Lm8-n1</strain>
    </source>
</reference>
<name>A0A0D0B6P0_9AGAM</name>
<dbReference type="InParanoid" id="A0A0D0B6P0"/>
<evidence type="ECO:0000313" key="1">
    <source>
        <dbReference type="EMBL" id="KIK45474.1"/>
    </source>
</evidence>
<keyword evidence="2" id="KW-1185">Reference proteome</keyword>
<proteinExistence type="predicted"/>
<evidence type="ECO:0000313" key="2">
    <source>
        <dbReference type="Proteomes" id="UP000054485"/>
    </source>
</evidence>
<dbReference type="HOGENOM" id="CLU_3088872_0_0_1"/>
<sequence length="52" mass="5983">MDTYPLEDVSRRQVLITHIDGSPEEGFREGRLRESSEFPVYAAIPSNPDFRT</sequence>
<reference evidence="1 2" key="1">
    <citation type="submission" date="2014-04" db="EMBL/GenBank/DDBJ databases">
        <authorList>
            <consortium name="DOE Joint Genome Institute"/>
            <person name="Kuo A."/>
            <person name="Ruytinx J."/>
            <person name="Rineau F."/>
            <person name="Colpaert J."/>
            <person name="Kohler A."/>
            <person name="Nagy L.G."/>
            <person name="Floudas D."/>
            <person name="Copeland A."/>
            <person name="Barry K.W."/>
            <person name="Cichocki N."/>
            <person name="Veneault-Fourrey C."/>
            <person name="LaButti K."/>
            <person name="Lindquist E.A."/>
            <person name="Lipzen A."/>
            <person name="Lundell T."/>
            <person name="Morin E."/>
            <person name="Murat C."/>
            <person name="Sun H."/>
            <person name="Tunlid A."/>
            <person name="Henrissat B."/>
            <person name="Grigoriev I.V."/>
            <person name="Hibbett D.S."/>
            <person name="Martin F."/>
            <person name="Nordberg H.P."/>
            <person name="Cantor M.N."/>
            <person name="Hua S.X."/>
        </authorList>
    </citation>
    <scope>NUCLEOTIDE SEQUENCE [LARGE SCALE GENOMIC DNA]</scope>
    <source>
        <strain evidence="1 2">UH-Slu-Lm8-n1</strain>
    </source>
</reference>
<protein>
    <submittedName>
        <fullName evidence="1">Uncharacterized protein</fullName>
    </submittedName>
</protein>